<comment type="similarity">
    <text evidence="1">Belongs to the Nudix hydrolase family.</text>
</comment>
<dbReference type="Pfam" id="PF00293">
    <property type="entry name" value="NUDIX"/>
    <property type="match status" value="1"/>
</dbReference>
<name>U5QHB5_GLOK1</name>
<dbReference type="HOGENOM" id="CLU_037162_20_3_3"/>
<dbReference type="EC" id="3.6.1.13" evidence="4"/>
<proteinExistence type="inferred from homology"/>
<evidence type="ECO:0000256" key="2">
    <source>
        <dbReference type="ARBA" id="ARBA00022801"/>
    </source>
</evidence>
<dbReference type="EMBL" id="CP003587">
    <property type="protein sequence ID" value="AGY58342.1"/>
    <property type="molecule type" value="Genomic_DNA"/>
</dbReference>
<organism evidence="4 5">
    <name type="scientific">Gloeobacter kilaueensis (strain ATCC BAA-2537 / CCAP 1431/1 / ULC 316 / JS1)</name>
    <dbReference type="NCBI Taxonomy" id="1183438"/>
    <lineage>
        <taxon>Bacteria</taxon>
        <taxon>Bacillati</taxon>
        <taxon>Cyanobacteriota</taxon>
        <taxon>Cyanophyceae</taxon>
        <taxon>Gloeobacterales</taxon>
        <taxon>Gloeobacteraceae</taxon>
        <taxon>Gloeobacter</taxon>
    </lineage>
</organism>
<dbReference type="PANTHER" id="PTHR43736">
    <property type="entry name" value="ADP-RIBOSE PYROPHOSPHATASE"/>
    <property type="match status" value="1"/>
</dbReference>
<dbReference type="PANTHER" id="PTHR43736:SF1">
    <property type="entry name" value="DIHYDRONEOPTERIN TRIPHOSPHATE DIPHOSPHATASE"/>
    <property type="match status" value="1"/>
</dbReference>
<evidence type="ECO:0000256" key="1">
    <source>
        <dbReference type="ARBA" id="ARBA00005582"/>
    </source>
</evidence>
<dbReference type="InterPro" id="IPR000086">
    <property type="entry name" value="NUDIX_hydrolase_dom"/>
</dbReference>
<dbReference type="InterPro" id="IPR020084">
    <property type="entry name" value="NUDIX_hydrolase_CS"/>
</dbReference>
<dbReference type="KEGG" id="glj:GKIL_2096"/>
<feature type="domain" description="Nudix hydrolase" evidence="3">
    <location>
        <begin position="6"/>
        <end position="135"/>
    </location>
</feature>
<gene>
    <name evidence="4" type="primary">nudF</name>
    <name evidence="4" type="ORF">GKIL_2096</name>
</gene>
<dbReference type="GO" id="GO:0047631">
    <property type="term" value="F:ADP-ribose diphosphatase activity"/>
    <property type="evidence" value="ECO:0007669"/>
    <property type="project" value="UniProtKB-EC"/>
</dbReference>
<dbReference type="InterPro" id="IPR015797">
    <property type="entry name" value="NUDIX_hydrolase-like_dom_sf"/>
</dbReference>
<dbReference type="SUPFAM" id="SSF55811">
    <property type="entry name" value="Nudix"/>
    <property type="match status" value="1"/>
</dbReference>
<keyword evidence="5" id="KW-1185">Reference proteome</keyword>
<dbReference type="PROSITE" id="PS00893">
    <property type="entry name" value="NUDIX_BOX"/>
    <property type="match status" value="1"/>
</dbReference>
<accession>U5QHB5</accession>
<dbReference type="AlphaFoldDB" id="U5QHB5"/>
<sequence>MLLGRPLVGVRAIPLLPGGEVVLVKLHRGGWVLPGGLMDNNEKIRAAIIREVLEECGLRVLRIGRLSGVYSDPRRDPRFHSVSIVMEVFVEAAEMRPRDKLEVERAGAFALDALPAELTLDCREQLEHYLSNSLVVD</sequence>
<dbReference type="CDD" id="cd02883">
    <property type="entry name" value="NUDIX_Hydrolase"/>
    <property type="match status" value="1"/>
</dbReference>
<keyword evidence="2 4" id="KW-0378">Hydrolase</keyword>
<dbReference type="Gene3D" id="3.90.79.10">
    <property type="entry name" value="Nucleoside Triphosphate Pyrophosphohydrolase"/>
    <property type="match status" value="1"/>
</dbReference>
<dbReference type="Proteomes" id="UP000017396">
    <property type="component" value="Chromosome"/>
</dbReference>
<protein>
    <submittedName>
        <fullName evidence="4">NUDIX hydrolase</fullName>
        <ecNumber evidence="4">3.6.1.13</ecNumber>
    </submittedName>
</protein>
<dbReference type="STRING" id="1183438.GKIL_2096"/>
<dbReference type="PROSITE" id="PS51462">
    <property type="entry name" value="NUDIX"/>
    <property type="match status" value="1"/>
</dbReference>
<evidence type="ECO:0000313" key="5">
    <source>
        <dbReference type="Proteomes" id="UP000017396"/>
    </source>
</evidence>
<evidence type="ECO:0000313" key="4">
    <source>
        <dbReference type="EMBL" id="AGY58342.1"/>
    </source>
</evidence>
<dbReference type="eggNOG" id="COG1051">
    <property type="taxonomic scope" value="Bacteria"/>
</dbReference>
<evidence type="ECO:0000259" key="3">
    <source>
        <dbReference type="PROSITE" id="PS51462"/>
    </source>
</evidence>
<reference evidence="4 5" key="1">
    <citation type="journal article" date="2013" name="PLoS ONE">
        <title>Cultivation and Complete Genome Sequencing of Gloeobacter kilaueensis sp. nov., from a Lava Cave in Kilauea Caldera, Hawai'i.</title>
        <authorList>
            <person name="Saw J.H."/>
            <person name="Schatz M."/>
            <person name="Brown M.V."/>
            <person name="Kunkel D.D."/>
            <person name="Foster J.S."/>
            <person name="Shick H."/>
            <person name="Christensen S."/>
            <person name="Hou S."/>
            <person name="Wan X."/>
            <person name="Donachie S.P."/>
        </authorList>
    </citation>
    <scope>NUCLEOTIDE SEQUENCE [LARGE SCALE GENOMIC DNA]</scope>
    <source>
        <strain evidence="5">JS</strain>
    </source>
</reference>